<keyword evidence="13" id="KW-1185">Reference proteome</keyword>
<evidence type="ECO:0000256" key="7">
    <source>
        <dbReference type="ARBA" id="ARBA00022927"/>
    </source>
</evidence>
<comment type="similarity">
    <text evidence="2">Belongs to the TonB family.</text>
</comment>
<sequence length="418" mass="47948">METLIYVLKAHILFLILGGLYHFMLKNEKNFTFNRYYLLAIYGASILAPLLDFKLLNNVTIIDPQFFNSGSTATTAGDTSAALESNFLILENLLPWIYALLVSVSVIIFIIRFATSYNKFHLLQRISKLDYKRNVYWIEDDIPPFTFLNKTILPLKLQEDENQEVIIKHEEAHRKTFHFFDIIWVEILSSLLIFNPFHKKIKKYVMENHEFLADEYACEMTDKSHYAQILIHQTLNQNRLNFVSYFAKPTILSRLNMLKSSKKSKSKPVIVALSFILISALFSCDLNPTEEIILKKDSIKLTDKIPKAVDENTIFSIVENQAEPREGVQAFYDALNEDLKGNYPQEAIQNGIEGIVYIQFVIEKDGSLSNIQAVKGIGGGCDQVAVNMIKNYGDWIPGKQNGETVRSRRVVPVRFVLN</sequence>
<dbReference type="NCBIfam" id="TIGR01352">
    <property type="entry name" value="tonB_Cterm"/>
    <property type="match status" value="1"/>
</dbReference>
<evidence type="ECO:0000256" key="10">
    <source>
        <dbReference type="SAM" id="Phobius"/>
    </source>
</evidence>
<evidence type="ECO:0000256" key="4">
    <source>
        <dbReference type="ARBA" id="ARBA00022475"/>
    </source>
</evidence>
<dbReference type="EMBL" id="FXAW01000001">
    <property type="protein sequence ID" value="SMG08683.1"/>
    <property type="molecule type" value="Genomic_DNA"/>
</dbReference>
<accession>A0A1X7I2V3</accession>
<keyword evidence="8 10" id="KW-1133">Transmembrane helix</keyword>
<evidence type="ECO:0000259" key="11">
    <source>
        <dbReference type="PROSITE" id="PS52015"/>
    </source>
</evidence>
<dbReference type="SUPFAM" id="SSF74653">
    <property type="entry name" value="TolA/TonB C-terminal domain"/>
    <property type="match status" value="1"/>
</dbReference>
<dbReference type="InterPro" id="IPR006260">
    <property type="entry name" value="TonB/TolA_C"/>
</dbReference>
<feature type="domain" description="TonB C-terminal" evidence="11">
    <location>
        <begin position="328"/>
        <end position="418"/>
    </location>
</feature>
<keyword evidence="3" id="KW-0813">Transport</keyword>
<reference evidence="13" key="1">
    <citation type="submission" date="2017-04" db="EMBL/GenBank/DDBJ databases">
        <authorList>
            <person name="Varghese N."/>
            <person name="Submissions S."/>
        </authorList>
    </citation>
    <scope>NUCLEOTIDE SEQUENCE [LARGE SCALE GENOMIC DNA]</scope>
    <source>
        <strain evidence="13">DSM 4125</strain>
    </source>
</reference>
<evidence type="ECO:0000256" key="5">
    <source>
        <dbReference type="ARBA" id="ARBA00022519"/>
    </source>
</evidence>
<evidence type="ECO:0000256" key="3">
    <source>
        <dbReference type="ARBA" id="ARBA00022448"/>
    </source>
</evidence>
<gene>
    <name evidence="12" type="ORF">SAMN05661096_00151</name>
</gene>
<dbReference type="InterPro" id="IPR037682">
    <property type="entry name" value="TonB_C"/>
</dbReference>
<evidence type="ECO:0000256" key="2">
    <source>
        <dbReference type="ARBA" id="ARBA00006555"/>
    </source>
</evidence>
<keyword evidence="9 10" id="KW-0472">Membrane</keyword>
<keyword evidence="6 10" id="KW-0812">Transmembrane</keyword>
<protein>
    <submittedName>
        <fullName evidence="12">TonB family C-terminal domain-containing protein</fullName>
    </submittedName>
</protein>
<dbReference type="InterPro" id="IPR051045">
    <property type="entry name" value="TonB-dependent_transducer"/>
</dbReference>
<dbReference type="GO" id="GO:0031992">
    <property type="term" value="F:energy transducer activity"/>
    <property type="evidence" value="ECO:0007669"/>
    <property type="project" value="TreeGrafter"/>
</dbReference>
<dbReference type="AlphaFoldDB" id="A0A1X7I2V3"/>
<comment type="subcellular location">
    <subcellularLocation>
        <location evidence="1">Cell inner membrane</location>
        <topology evidence="1">Single-pass membrane protein</topology>
        <orientation evidence="1">Periplasmic side</orientation>
    </subcellularLocation>
</comment>
<feature type="transmembrane region" description="Helical" evidence="10">
    <location>
        <begin position="96"/>
        <end position="115"/>
    </location>
</feature>
<keyword evidence="4" id="KW-1003">Cell membrane</keyword>
<dbReference type="PANTHER" id="PTHR33446:SF2">
    <property type="entry name" value="PROTEIN TONB"/>
    <property type="match status" value="1"/>
</dbReference>
<dbReference type="PANTHER" id="PTHR33446">
    <property type="entry name" value="PROTEIN TONB-RELATED"/>
    <property type="match status" value="1"/>
</dbReference>
<evidence type="ECO:0000313" key="12">
    <source>
        <dbReference type="EMBL" id="SMG08683.1"/>
    </source>
</evidence>
<dbReference type="Pfam" id="PF03544">
    <property type="entry name" value="TonB_C"/>
    <property type="match status" value="1"/>
</dbReference>
<evidence type="ECO:0000256" key="8">
    <source>
        <dbReference type="ARBA" id="ARBA00022989"/>
    </source>
</evidence>
<dbReference type="STRING" id="1028.SAMN05661096_00151"/>
<keyword evidence="7" id="KW-0653">Protein transport</keyword>
<dbReference type="OrthoDB" id="1522859at2"/>
<feature type="transmembrane region" description="Helical" evidence="10">
    <location>
        <begin position="6"/>
        <end position="24"/>
    </location>
</feature>
<keyword evidence="5" id="KW-0997">Cell inner membrane</keyword>
<dbReference type="GO" id="GO:0098797">
    <property type="term" value="C:plasma membrane protein complex"/>
    <property type="evidence" value="ECO:0007669"/>
    <property type="project" value="TreeGrafter"/>
</dbReference>
<name>A0A1X7I2V3_9BACT</name>
<evidence type="ECO:0000256" key="1">
    <source>
        <dbReference type="ARBA" id="ARBA00004383"/>
    </source>
</evidence>
<evidence type="ECO:0000256" key="6">
    <source>
        <dbReference type="ARBA" id="ARBA00022692"/>
    </source>
</evidence>
<dbReference type="Proteomes" id="UP000193804">
    <property type="component" value="Unassembled WGS sequence"/>
</dbReference>
<evidence type="ECO:0000256" key="9">
    <source>
        <dbReference type="ARBA" id="ARBA00023136"/>
    </source>
</evidence>
<dbReference type="RefSeq" id="WP_085515174.1">
    <property type="nucleotide sequence ID" value="NZ_FXAW01000001.1"/>
</dbReference>
<evidence type="ECO:0000313" key="13">
    <source>
        <dbReference type="Proteomes" id="UP000193804"/>
    </source>
</evidence>
<dbReference type="GO" id="GO:0015031">
    <property type="term" value="P:protein transport"/>
    <property type="evidence" value="ECO:0007669"/>
    <property type="project" value="UniProtKB-KW"/>
</dbReference>
<dbReference type="Gene3D" id="3.30.1150.10">
    <property type="match status" value="1"/>
</dbReference>
<organism evidence="12 13">
    <name type="scientific">Marivirga sericea</name>
    <dbReference type="NCBI Taxonomy" id="1028"/>
    <lineage>
        <taxon>Bacteria</taxon>
        <taxon>Pseudomonadati</taxon>
        <taxon>Bacteroidota</taxon>
        <taxon>Cytophagia</taxon>
        <taxon>Cytophagales</taxon>
        <taxon>Marivirgaceae</taxon>
        <taxon>Marivirga</taxon>
    </lineage>
</organism>
<dbReference type="GO" id="GO:0055085">
    <property type="term" value="P:transmembrane transport"/>
    <property type="evidence" value="ECO:0007669"/>
    <property type="project" value="InterPro"/>
</dbReference>
<proteinExistence type="inferred from homology"/>
<dbReference type="PROSITE" id="PS52015">
    <property type="entry name" value="TONB_CTD"/>
    <property type="match status" value="1"/>
</dbReference>
<feature type="transmembrane region" description="Helical" evidence="10">
    <location>
        <begin position="36"/>
        <end position="56"/>
    </location>
</feature>